<feature type="binding site" evidence="7">
    <location>
        <position position="67"/>
    </location>
    <ligand>
        <name>Mg(2+)</name>
        <dbReference type="ChEBI" id="CHEBI:18420"/>
        <label>1</label>
    </ligand>
</feature>
<dbReference type="GO" id="GO:0004427">
    <property type="term" value="F:inorganic diphosphate phosphatase activity"/>
    <property type="evidence" value="ECO:0007669"/>
    <property type="project" value="UniProtKB-UniRule"/>
</dbReference>
<dbReference type="Proteomes" id="UP000582837">
    <property type="component" value="Unassembled WGS sequence"/>
</dbReference>
<dbReference type="Pfam" id="PF00719">
    <property type="entry name" value="Pyrophosphatase"/>
    <property type="match status" value="1"/>
</dbReference>
<evidence type="ECO:0000313" key="8">
    <source>
        <dbReference type="EMBL" id="MBB6068393.1"/>
    </source>
</evidence>
<feature type="binding site" evidence="7">
    <location>
        <position position="141"/>
    </location>
    <ligand>
        <name>substrate</name>
    </ligand>
</feature>
<dbReference type="FunFam" id="3.90.80.10:FF:000003">
    <property type="entry name" value="Inorganic pyrophosphatase"/>
    <property type="match status" value="1"/>
</dbReference>
<feature type="binding site" evidence="7">
    <location>
        <position position="31"/>
    </location>
    <ligand>
        <name>substrate</name>
    </ligand>
</feature>
<proteinExistence type="inferred from homology"/>
<dbReference type="SUPFAM" id="SSF50324">
    <property type="entry name" value="Inorganic pyrophosphatase"/>
    <property type="match status" value="1"/>
</dbReference>
<organism evidence="8 9">
    <name type="scientific">Longimicrobium terrae</name>
    <dbReference type="NCBI Taxonomy" id="1639882"/>
    <lineage>
        <taxon>Bacteria</taxon>
        <taxon>Pseudomonadati</taxon>
        <taxon>Gemmatimonadota</taxon>
        <taxon>Longimicrobiia</taxon>
        <taxon>Longimicrobiales</taxon>
        <taxon>Longimicrobiaceae</taxon>
        <taxon>Longimicrobium</taxon>
    </lineage>
</organism>
<comment type="function">
    <text evidence="7">Catalyzes the hydrolysis of inorganic pyrophosphate (PPi) forming two phosphate ions.</text>
</comment>
<protein>
    <recommendedName>
        <fullName evidence="7">Inorganic pyrophosphatase</fullName>
        <ecNumber evidence="7">3.6.1.1</ecNumber>
    </recommendedName>
    <alternativeName>
        <fullName evidence="7">Pyrophosphate phospho-hydrolase</fullName>
        <shortName evidence="7">PPase</shortName>
    </alternativeName>
</protein>
<evidence type="ECO:0000256" key="2">
    <source>
        <dbReference type="ARBA" id="ARBA00022490"/>
    </source>
</evidence>
<dbReference type="InterPro" id="IPR036649">
    <property type="entry name" value="Pyrophosphatase_sf"/>
</dbReference>
<dbReference type="HAMAP" id="MF_00209">
    <property type="entry name" value="Inorganic_PPase"/>
    <property type="match status" value="1"/>
</dbReference>
<dbReference type="PROSITE" id="PS00387">
    <property type="entry name" value="PPASE"/>
    <property type="match status" value="1"/>
</dbReference>
<dbReference type="InterPro" id="IPR008162">
    <property type="entry name" value="Pyrophosphatase"/>
</dbReference>
<evidence type="ECO:0000256" key="1">
    <source>
        <dbReference type="ARBA" id="ARBA00001946"/>
    </source>
</evidence>
<evidence type="ECO:0000256" key="6">
    <source>
        <dbReference type="ARBA" id="ARBA00047820"/>
    </source>
</evidence>
<evidence type="ECO:0000256" key="4">
    <source>
        <dbReference type="ARBA" id="ARBA00022801"/>
    </source>
</evidence>
<evidence type="ECO:0000256" key="3">
    <source>
        <dbReference type="ARBA" id="ARBA00022723"/>
    </source>
</evidence>
<keyword evidence="5 7" id="KW-0460">Magnesium</keyword>
<dbReference type="GO" id="GO:0000287">
    <property type="term" value="F:magnesium ion binding"/>
    <property type="evidence" value="ECO:0007669"/>
    <property type="project" value="UniProtKB-UniRule"/>
</dbReference>
<keyword evidence="4 7" id="KW-0378">Hydrolase</keyword>
<dbReference type="GO" id="GO:0006796">
    <property type="term" value="P:phosphate-containing compound metabolic process"/>
    <property type="evidence" value="ECO:0007669"/>
    <property type="project" value="InterPro"/>
</dbReference>
<keyword evidence="2 7" id="KW-0963">Cytoplasm</keyword>
<comment type="subcellular location">
    <subcellularLocation>
        <location evidence="7">Cytoplasm</location>
    </subcellularLocation>
</comment>
<dbReference type="RefSeq" id="WP_170039266.1">
    <property type="nucleotide sequence ID" value="NZ_JABDTL010000002.1"/>
</dbReference>
<dbReference type="Gene3D" id="3.90.80.10">
    <property type="entry name" value="Inorganic pyrophosphatase"/>
    <property type="match status" value="1"/>
</dbReference>
<comment type="caution">
    <text evidence="8">The sequence shown here is derived from an EMBL/GenBank/DDBJ whole genome shotgun (WGS) entry which is preliminary data.</text>
</comment>
<feature type="binding site" evidence="7">
    <location>
        <position position="45"/>
    </location>
    <ligand>
        <name>substrate</name>
    </ligand>
</feature>
<dbReference type="CDD" id="cd00412">
    <property type="entry name" value="pyrophosphatase"/>
    <property type="match status" value="1"/>
</dbReference>
<comment type="subunit">
    <text evidence="7">Homohexamer.</text>
</comment>
<feature type="binding site" evidence="7">
    <location>
        <position position="104"/>
    </location>
    <ligand>
        <name>Mg(2+)</name>
        <dbReference type="ChEBI" id="CHEBI:18420"/>
        <label>1</label>
    </ligand>
</feature>
<accession>A0A841GU32</accession>
<reference evidence="8 9" key="1">
    <citation type="submission" date="2020-08" db="EMBL/GenBank/DDBJ databases">
        <title>Genomic Encyclopedia of Type Strains, Phase IV (KMG-IV): sequencing the most valuable type-strain genomes for metagenomic binning, comparative biology and taxonomic classification.</title>
        <authorList>
            <person name="Goeker M."/>
        </authorList>
    </citation>
    <scope>NUCLEOTIDE SEQUENCE [LARGE SCALE GENOMIC DNA]</scope>
    <source>
        <strain evidence="8 9">DSM 29007</strain>
    </source>
</reference>
<evidence type="ECO:0000256" key="5">
    <source>
        <dbReference type="ARBA" id="ARBA00022842"/>
    </source>
</evidence>
<name>A0A841GU32_9BACT</name>
<sequence length="196" mass="22344">MFHPWHELEPGPDAPDRMHVVVEIPRGSRNKYELDKNTGMFKLDRLLYSSVHYPGDYGFFPQTYAQDDDPLDAIVMTTVPTFPGCIIEVRPIGIFRMTDKDEMDEKVLCVPARDPLYDGYAALTDVAPHFLREVEHFFSVYKDLEGGRVHPMGWEDEASARAVIVECMARYAVKRQAENLGRIAQQSASERAGHEL</sequence>
<keyword evidence="3 7" id="KW-0479">Metal-binding</keyword>
<comment type="cofactor">
    <cofactor evidence="1 7">
        <name>Mg(2+)</name>
        <dbReference type="ChEBI" id="CHEBI:18420"/>
    </cofactor>
</comment>
<evidence type="ECO:0000256" key="7">
    <source>
        <dbReference type="HAMAP-Rule" id="MF_00209"/>
    </source>
</evidence>
<gene>
    <name evidence="7" type="primary">ppa</name>
    <name evidence="8" type="ORF">HNQ61_000004</name>
</gene>
<dbReference type="EC" id="3.6.1.1" evidence="7"/>
<dbReference type="AlphaFoldDB" id="A0A841GU32"/>
<dbReference type="EMBL" id="JACHIA010000001">
    <property type="protein sequence ID" value="MBB6068393.1"/>
    <property type="molecule type" value="Genomic_DNA"/>
</dbReference>
<dbReference type="GO" id="GO:0005737">
    <property type="term" value="C:cytoplasm"/>
    <property type="evidence" value="ECO:0007669"/>
    <property type="project" value="UniProtKB-SubCell"/>
</dbReference>
<comment type="catalytic activity">
    <reaction evidence="6 7">
        <text>diphosphate + H2O = 2 phosphate + H(+)</text>
        <dbReference type="Rhea" id="RHEA:24576"/>
        <dbReference type="ChEBI" id="CHEBI:15377"/>
        <dbReference type="ChEBI" id="CHEBI:15378"/>
        <dbReference type="ChEBI" id="CHEBI:33019"/>
        <dbReference type="ChEBI" id="CHEBI:43474"/>
        <dbReference type="EC" id="3.6.1.1"/>
    </reaction>
</comment>
<keyword evidence="9" id="KW-1185">Reference proteome</keyword>
<feature type="binding site" evidence="7">
    <location>
        <position position="72"/>
    </location>
    <ligand>
        <name>Mg(2+)</name>
        <dbReference type="ChEBI" id="CHEBI:18420"/>
        <label>2</label>
    </ligand>
</feature>
<feature type="binding site" evidence="7">
    <location>
        <position position="72"/>
    </location>
    <ligand>
        <name>Mg(2+)</name>
        <dbReference type="ChEBI" id="CHEBI:18420"/>
        <label>1</label>
    </ligand>
</feature>
<feature type="binding site" evidence="7">
    <location>
        <position position="57"/>
    </location>
    <ligand>
        <name>substrate</name>
    </ligand>
</feature>
<dbReference type="PANTHER" id="PTHR10286">
    <property type="entry name" value="INORGANIC PYROPHOSPHATASE"/>
    <property type="match status" value="1"/>
</dbReference>
<comment type="similarity">
    <text evidence="7">Belongs to the PPase family.</text>
</comment>
<evidence type="ECO:0000313" key="9">
    <source>
        <dbReference type="Proteomes" id="UP000582837"/>
    </source>
</evidence>